<gene>
    <name evidence="2" type="ORF">QM524_03190</name>
</gene>
<evidence type="ECO:0000313" key="3">
    <source>
        <dbReference type="Proteomes" id="UP001236507"/>
    </source>
</evidence>
<dbReference type="PANTHER" id="PTHR42899:SF1">
    <property type="entry name" value="SPERMATOGENESIS-ASSOCIATED PROTEIN 20"/>
    <property type="match status" value="1"/>
</dbReference>
<dbReference type="RefSeq" id="WP_283343456.1">
    <property type="nucleotide sequence ID" value="NZ_JASHIF010000002.1"/>
</dbReference>
<dbReference type="Gene3D" id="3.40.30.10">
    <property type="entry name" value="Glutaredoxin"/>
    <property type="match status" value="1"/>
</dbReference>
<dbReference type="InterPro" id="IPR008928">
    <property type="entry name" value="6-hairpin_glycosidase_sf"/>
</dbReference>
<name>A0ABT6Y507_9BACT</name>
<dbReference type="Pfam" id="PF03190">
    <property type="entry name" value="Thioredox_DsbH"/>
    <property type="match status" value="1"/>
</dbReference>
<comment type="caution">
    <text evidence="2">The sequence shown here is derived from an EMBL/GenBank/DDBJ whole genome shotgun (WGS) entry which is preliminary data.</text>
</comment>
<dbReference type="InterPro" id="IPR036249">
    <property type="entry name" value="Thioredoxin-like_sf"/>
</dbReference>
<dbReference type="SUPFAM" id="SSF48208">
    <property type="entry name" value="Six-hairpin glycosidases"/>
    <property type="match status" value="1"/>
</dbReference>
<dbReference type="PIRSF" id="PIRSF006402">
    <property type="entry name" value="UCP006402_thioredoxin"/>
    <property type="match status" value="1"/>
</dbReference>
<protein>
    <submittedName>
        <fullName evidence="2">Thioredoxin domain-containing protein</fullName>
    </submittedName>
</protein>
<dbReference type="InterPro" id="IPR004879">
    <property type="entry name" value="Ssp411-like_TRX"/>
</dbReference>
<dbReference type="Proteomes" id="UP001236507">
    <property type="component" value="Unassembled WGS sequence"/>
</dbReference>
<organism evidence="2 3">
    <name type="scientific">Flectobacillus roseus</name>
    <dbReference type="NCBI Taxonomy" id="502259"/>
    <lineage>
        <taxon>Bacteria</taxon>
        <taxon>Pseudomonadati</taxon>
        <taxon>Bacteroidota</taxon>
        <taxon>Cytophagia</taxon>
        <taxon>Cytophagales</taxon>
        <taxon>Flectobacillaceae</taxon>
        <taxon>Flectobacillus</taxon>
    </lineage>
</organism>
<dbReference type="Gene3D" id="1.50.10.20">
    <property type="match status" value="1"/>
</dbReference>
<evidence type="ECO:0000313" key="2">
    <source>
        <dbReference type="EMBL" id="MDI9858208.1"/>
    </source>
</evidence>
<dbReference type="PANTHER" id="PTHR42899">
    <property type="entry name" value="SPERMATOGENESIS-ASSOCIATED PROTEIN 20"/>
    <property type="match status" value="1"/>
</dbReference>
<sequence length="658" mass="75934">MNRLTKETSPYLLQHAHNPVDWFPWGKEALEKAKEENKPILVSIGYSACHWCHVMERESFENEELAAIMNEHFVSIKVDREERPDVDAIYMDAVQAMGIQGGWPLNVFLMPDGKPFYGGTYFPPMNWKKLLYAVSEGFQNHLPDLQKSAEGFTENMSFLESIKYGLQSDEIGFNIDDLEAMYQKLSGTFDPQWGGFERAPKFPMPSVWLFLLRYIQAGGEKKEEALAHLRLTLSKIAKGGIYDQLGGGFARYSVDGEWFCPHFEKMLYDNGQLLSLYSEAYSLTELPLYQQVVFETIDWIEREMLSPEGGFYSAQDADSEGVEGKYYVWTHAEIHQILGEKADKFCRAYQVSMEGNWEHGVNILWKNHTFLNSDFADEIALLMAYRNQRIKPGLDDKMLCSWNGLALKGLVDAYKVFGEEKFLDLALKNASFIEKHLLNDNQLWHSYKNGEAKIQGFLEDYAAVIDGFTSLYQVCFEEKWLHLAEKLSLYVYLNFWDEEDELFFFTDKNAEALIVRKKEIFDNVIPSSNSMMARNFYTLGLILDREDFTDLSKLMVGKMKEMLTKNADYLTNWACLASQLVNPTVEIAIVGESYLDFRAKIDQKYFPNKVLSATKDKSELPLLEHRTAFDGQTNIYVCFNKACRRPVQTVEEAWEQIL</sequence>
<evidence type="ECO:0000259" key="1">
    <source>
        <dbReference type="Pfam" id="PF03190"/>
    </source>
</evidence>
<dbReference type="CDD" id="cd02955">
    <property type="entry name" value="SSP411"/>
    <property type="match status" value="1"/>
</dbReference>
<dbReference type="InterPro" id="IPR024705">
    <property type="entry name" value="Ssp411"/>
</dbReference>
<dbReference type="SUPFAM" id="SSF52833">
    <property type="entry name" value="Thioredoxin-like"/>
    <property type="match status" value="1"/>
</dbReference>
<dbReference type="EMBL" id="JASHIF010000002">
    <property type="protein sequence ID" value="MDI9858208.1"/>
    <property type="molecule type" value="Genomic_DNA"/>
</dbReference>
<reference evidence="2 3" key="1">
    <citation type="submission" date="2023-05" db="EMBL/GenBank/DDBJ databases">
        <title>Novel species of genus Flectobacillus isolated from stream in China.</title>
        <authorList>
            <person name="Lu H."/>
        </authorList>
    </citation>
    <scope>NUCLEOTIDE SEQUENCE [LARGE SCALE GENOMIC DNA]</scope>
    <source>
        <strain evidence="2 3">KCTC 42575</strain>
    </source>
</reference>
<keyword evidence="3" id="KW-1185">Reference proteome</keyword>
<proteinExistence type="predicted"/>
<accession>A0ABT6Y507</accession>
<feature type="domain" description="Spermatogenesis-associated protein 20-like TRX" evidence="1">
    <location>
        <begin position="1"/>
        <end position="156"/>
    </location>
</feature>